<feature type="transmembrane region" description="Helical" evidence="2">
    <location>
        <begin position="1109"/>
        <end position="1142"/>
    </location>
</feature>
<evidence type="ECO:0000256" key="2">
    <source>
        <dbReference type="SAM" id="Phobius"/>
    </source>
</evidence>
<keyword evidence="2" id="KW-0472">Membrane</keyword>
<evidence type="ECO:0000256" key="1">
    <source>
        <dbReference type="SAM" id="MobiDB-lite"/>
    </source>
</evidence>
<organism evidence="6 7">
    <name type="scientific">Polarella glacialis</name>
    <name type="common">Dinoflagellate</name>
    <dbReference type="NCBI Taxonomy" id="89957"/>
    <lineage>
        <taxon>Eukaryota</taxon>
        <taxon>Sar</taxon>
        <taxon>Alveolata</taxon>
        <taxon>Dinophyceae</taxon>
        <taxon>Suessiales</taxon>
        <taxon>Suessiaceae</taxon>
        <taxon>Polarella</taxon>
    </lineage>
</organism>
<dbReference type="InterPro" id="IPR025110">
    <property type="entry name" value="AMP-bd_C"/>
</dbReference>
<feature type="transmembrane region" description="Helical" evidence="2">
    <location>
        <begin position="996"/>
        <end position="1023"/>
    </location>
</feature>
<feature type="transmembrane region" description="Helical" evidence="2">
    <location>
        <begin position="955"/>
        <end position="976"/>
    </location>
</feature>
<dbReference type="GO" id="GO:0006631">
    <property type="term" value="P:fatty acid metabolic process"/>
    <property type="evidence" value="ECO:0007669"/>
    <property type="project" value="TreeGrafter"/>
</dbReference>
<evidence type="ECO:0000259" key="4">
    <source>
        <dbReference type="Pfam" id="PF00501"/>
    </source>
</evidence>
<proteinExistence type="predicted"/>
<comment type="caution">
    <text evidence="6">The sequence shown here is derived from an EMBL/GenBank/DDBJ whole genome shotgun (WGS) entry which is preliminary data.</text>
</comment>
<dbReference type="Gene3D" id="3.30.300.30">
    <property type="match status" value="1"/>
</dbReference>
<feature type="region of interest" description="Disordered" evidence="1">
    <location>
        <begin position="35"/>
        <end position="69"/>
    </location>
</feature>
<dbReference type="Proteomes" id="UP000654075">
    <property type="component" value="Unassembled WGS sequence"/>
</dbReference>
<feature type="chain" id="PRO_5032464341" description="AMP-dependent synthetase/ligase domain-containing protein" evidence="3">
    <location>
        <begin position="23"/>
        <end position="1161"/>
    </location>
</feature>
<evidence type="ECO:0008006" key="8">
    <source>
        <dbReference type="Google" id="ProtNLM"/>
    </source>
</evidence>
<dbReference type="OrthoDB" id="16262at2759"/>
<feature type="transmembrane region" description="Helical" evidence="2">
    <location>
        <begin position="1035"/>
        <end position="1056"/>
    </location>
</feature>
<reference evidence="6" key="1">
    <citation type="submission" date="2021-02" db="EMBL/GenBank/DDBJ databases">
        <authorList>
            <person name="Dougan E. K."/>
            <person name="Rhodes N."/>
            <person name="Thang M."/>
            <person name="Chan C."/>
        </authorList>
    </citation>
    <scope>NUCLEOTIDE SEQUENCE</scope>
</reference>
<accession>A0A813FKQ4</accession>
<dbReference type="InterPro" id="IPR000873">
    <property type="entry name" value="AMP-dep_synth/lig_dom"/>
</dbReference>
<keyword evidence="2" id="KW-0812">Transmembrane</keyword>
<dbReference type="InterPro" id="IPR045851">
    <property type="entry name" value="AMP-bd_C_sf"/>
</dbReference>
<keyword evidence="3" id="KW-0732">Signal</keyword>
<dbReference type="EMBL" id="CAJNNV010025195">
    <property type="protein sequence ID" value="CAE8613046.1"/>
    <property type="molecule type" value="Genomic_DNA"/>
</dbReference>
<dbReference type="Pfam" id="PF13193">
    <property type="entry name" value="AMP-binding_C"/>
    <property type="match status" value="1"/>
</dbReference>
<feature type="domain" description="AMP-binding enzyme C-terminal" evidence="5">
    <location>
        <begin position="581"/>
        <end position="662"/>
    </location>
</feature>
<feature type="transmembrane region" description="Helical" evidence="2">
    <location>
        <begin position="824"/>
        <end position="843"/>
    </location>
</feature>
<protein>
    <recommendedName>
        <fullName evidence="8">AMP-dependent synthetase/ligase domain-containing protein</fullName>
    </recommendedName>
</protein>
<dbReference type="SUPFAM" id="SSF56801">
    <property type="entry name" value="Acetyl-CoA synthetase-like"/>
    <property type="match status" value="1"/>
</dbReference>
<feature type="transmembrane region" description="Helical" evidence="2">
    <location>
        <begin position="1076"/>
        <end position="1097"/>
    </location>
</feature>
<dbReference type="Gene3D" id="3.40.50.12780">
    <property type="entry name" value="N-terminal domain of ligase-like"/>
    <property type="match status" value="1"/>
</dbReference>
<feature type="transmembrane region" description="Helical" evidence="2">
    <location>
        <begin position="914"/>
        <end position="934"/>
    </location>
</feature>
<evidence type="ECO:0000256" key="3">
    <source>
        <dbReference type="SAM" id="SignalP"/>
    </source>
</evidence>
<feature type="compositionally biased region" description="Basic and acidic residues" evidence="1">
    <location>
        <begin position="120"/>
        <end position="134"/>
    </location>
</feature>
<dbReference type="InterPro" id="IPR042099">
    <property type="entry name" value="ANL_N_sf"/>
</dbReference>
<dbReference type="Pfam" id="PF00501">
    <property type="entry name" value="AMP-binding"/>
    <property type="match status" value="1"/>
</dbReference>
<gene>
    <name evidence="6" type="ORF">PGLA1383_LOCUS30829</name>
</gene>
<evidence type="ECO:0000313" key="6">
    <source>
        <dbReference type="EMBL" id="CAE8613046.1"/>
    </source>
</evidence>
<feature type="signal peptide" evidence="3">
    <location>
        <begin position="1"/>
        <end position="22"/>
    </location>
</feature>
<feature type="transmembrane region" description="Helical" evidence="2">
    <location>
        <begin position="759"/>
        <end position="779"/>
    </location>
</feature>
<feature type="region of interest" description="Disordered" evidence="1">
    <location>
        <begin position="112"/>
        <end position="135"/>
    </location>
</feature>
<dbReference type="AlphaFoldDB" id="A0A813FKQ4"/>
<keyword evidence="2" id="KW-1133">Transmembrane helix</keyword>
<dbReference type="GO" id="GO:0031956">
    <property type="term" value="F:medium-chain fatty acid-CoA ligase activity"/>
    <property type="evidence" value="ECO:0007669"/>
    <property type="project" value="TreeGrafter"/>
</dbReference>
<feature type="transmembrane region" description="Helical" evidence="2">
    <location>
        <begin position="799"/>
        <end position="818"/>
    </location>
</feature>
<dbReference type="PANTHER" id="PTHR43201:SF10">
    <property type="entry name" value="CARRIER DOMAIN-CONTAINING PROTEIN"/>
    <property type="match status" value="1"/>
</dbReference>
<evidence type="ECO:0000259" key="5">
    <source>
        <dbReference type="Pfam" id="PF13193"/>
    </source>
</evidence>
<sequence>MKLLTWVFFLTFFVNEIQVAQADQTLQSEACAADATSGHALEGRSSSLLQKDTRGTKMSPEHSSGQKSLELLQQSQPALAAAAVVAPSRSQAYWLTTVMVLGSMLGATKLPSFRQSSPRKAADKMRDAPGKDSIKGTVAQDTQLKDNIGLLRHDPPAAASSLLELLPDVEDVAMCQDGADPAPVSYSELRGLLGNPDSAAELSQCFGPEDRVALVLDNGKDMAVCLLAVMHVACAVPLNPGFTELELRASMEQLKCTAVVLRPGPAGEAARGAAQSLGLRALTLCPGEASGKLLALEGPRLARKLSDDAGKSGLEASAQERVVLLLKTSGTTSKGKVVTFTLERLSLAARYNARCVALGQGSVCLSMMPLFHIAGISVNFLASMSAGATVLFYSGSFEVTRFAAELERPDKFKPTWYFAVPAVHEALLSYVVELGCPLKHQLTLIRSAGAALLQQTGLRLIEAFDCSVTPAYGMTEALEITCPPVGYRLERPGSVGPTISADISLVAGEVCIRGDLVMPGYEFHGPHEEDPNAEAWTSGGNSKGFLRTGDLGHLDKDGWLYLTGRSKEMINRGGETINPHEIEPALVSKPEIEVVVCFAAPHLALGECVACVVVLKEGFGGPQDVSPDSLLEHCSLMLSATMRPEVFVYAPREVLPTTATKKFIRAGLAQRVGLTSELMSSGASSFVYNKATGLLDPSFLGSSATVKVKDSLGQLRDASLNDASEQRVKQGLFGLGIMQVMTKHWYEGNYGDAPIPVSFIISFECVASCLMLFMTLFFLLTGHTASQIKTGRQLRERWLGIYVLLLTSSFIALSTNSIRVDWYFAWLLFAEVTVAGIDFMWSSLPESLGDVRKDLSAASSILAFLFLAIWFNALRPQSFYHALGDATGWGPRNHLGETWANLFLGPVDFCLGEWFWGLLFVWAASFSIGFHFLPRLSKAVWARPEVLADLSRPRVRLVSAAGVAFLIALHPGWPSYLAGWWWPWAARGTHSMPVEFLMDSVSCISNMLHTYLVIFLMAVAIGGDSRRLQGLGKNAIGALVSHTAFSRGTQVLYGIHADWWLGHDALHFGLLTSQPAALVIIMVLLPAIYLCSVGKWMQGVVDLLLRKPLLSCVLLLAFFWTLVTPLGFLLAGVLLLTCSLVYFGPRALFSDYAILDHAVLD</sequence>
<feature type="transmembrane region" description="Helical" evidence="2">
    <location>
        <begin position="855"/>
        <end position="873"/>
    </location>
</feature>
<name>A0A813FKQ4_POLGL</name>
<dbReference type="PANTHER" id="PTHR43201">
    <property type="entry name" value="ACYL-COA SYNTHETASE"/>
    <property type="match status" value="1"/>
</dbReference>
<evidence type="ECO:0000313" key="7">
    <source>
        <dbReference type="Proteomes" id="UP000654075"/>
    </source>
</evidence>
<feature type="domain" description="AMP-dependent synthetase/ligase" evidence="4">
    <location>
        <begin position="206"/>
        <end position="521"/>
    </location>
</feature>
<keyword evidence="7" id="KW-1185">Reference proteome</keyword>